<accession>A0A9N9G7S1</accession>
<protein>
    <submittedName>
        <fullName evidence="2">881_t:CDS:1</fullName>
    </submittedName>
</protein>
<evidence type="ECO:0000313" key="3">
    <source>
        <dbReference type="Proteomes" id="UP000789706"/>
    </source>
</evidence>
<dbReference type="EMBL" id="CAJVPK010001440">
    <property type="protein sequence ID" value="CAG8586925.1"/>
    <property type="molecule type" value="Genomic_DNA"/>
</dbReference>
<name>A0A9N9G7S1_9GLOM</name>
<feature type="region of interest" description="Disordered" evidence="1">
    <location>
        <begin position="121"/>
        <end position="142"/>
    </location>
</feature>
<comment type="caution">
    <text evidence="2">The sequence shown here is derived from an EMBL/GenBank/DDBJ whole genome shotgun (WGS) entry which is preliminary data.</text>
</comment>
<evidence type="ECO:0000313" key="2">
    <source>
        <dbReference type="EMBL" id="CAG8586925.1"/>
    </source>
</evidence>
<dbReference type="OrthoDB" id="2449696at2759"/>
<evidence type="ECO:0000256" key="1">
    <source>
        <dbReference type="SAM" id="MobiDB-lite"/>
    </source>
</evidence>
<gene>
    <name evidence="2" type="ORF">DEBURN_LOCUS8855</name>
</gene>
<dbReference type="Gene3D" id="3.40.50.150">
    <property type="entry name" value="Vaccinia Virus protein VP39"/>
    <property type="match status" value="1"/>
</dbReference>
<organism evidence="2 3">
    <name type="scientific">Diversispora eburnea</name>
    <dbReference type="NCBI Taxonomy" id="1213867"/>
    <lineage>
        <taxon>Eukaryota</taxon>
        <taxon>Fungi</taxon>
        <taxon>Fungi incertae sedis</taxon>
        <taxon>Mucoromycota</taxon>
        <taxon>Glomeromycotina</taxon>
        <taxon>Glomeromycetes</taxon>
        <taxon>Diversisporales</taxon>
        <taxon>Diversisporaceae</taxon>
        <taxon>Diversispora</taxon>
    </lineage>
</organism>
<keyword evidence="3" id="KW-1185">Reference proteome</keyword>
<dbReference type="Proteomes" id="UP000789706">
    <property type="component" value="Unassembled WGS sequence"/>
</dbReference>
<sequence length="160" mass="17783">MLCMAISFRAGTSLPGFLCASLSPENLVILTDRSDSPQILENIREGSKLNGFLINSSPSLNITSSNEAIINSNEKNDDDENVRQKSEKGGGLFKLLRDIEQLGRKLDWILGSDTFYDPKEENNENYFSKSHNNNGGGDDDGSKKYSSSLQSIFLLEIWKI</sequence>
<proteinExistence type="predicted"/>
<dbReference type="InterPro" id="IPR029063">
    <property type="entry name" value="SAM-dependent_MTases_sf"/>
</dbReference>
<reference evidence="2" key="1">
    <citation type="submission" date="2021-06" db="EMBL/GenBank/DDBJ databases">
        <authorList>
            <person name="Kallberg Y."/>
            <person name="Tangrot J."/>
            <person name="Rosling A."/>
        </authorList>
    </citation>
    <scope>NUCLEOTIDE SEQUENCE</scope>
    <source>
        <strain evidence="2">AZ414A</strain>
    </source>
</reference>
<dbReference type="AlphaFoldDB" id="A0A9N9G7S1"/>